<keyword evidence="1" id="KW-0472">Membrane</keyword>
<evidence type="ECO:0000256" key="1">
    <source>
        <dbReference type="SAM" id="Phobius"/>
    </source>
</evidence>
<keyword evidence="1" id="KW-1133">Transmembrane helix</keyword>
<proteinExistence type="predicted"/>
<dbReference type="InterPro" id="IPR032820">
    <property type="entry name" value="ATPase_put"/>
</dbReference>
<feature type="transmembrane region" description="Helical" evidence="1">
    <location>
        <begin position="41"/>
        <end position="62"/>
    </location>
</feature>
<keyword evidence="1" id="KW-0812">Transmembrane</keyword>
<dbReference type="Pfam" id="PF09527">
    <property type="entry name" value="ATPase_gene1"/>
    <property type="match status" value="1"/>
</dbReference>
<dbReference type="AlphaFoldDB" id="A0A381N787"/>
<protein>
    <recommendedName>
        <fullName evidence="3">AtpZ/AtpI family protein</fullName>
    </recommendedName>
</protein>
<feature type="transmembrane region" description="Helical" evidence="1">
    <location>
        <begin position="74"/>
        <end position="92"/>
    </location>
</feature>
<accession>A0A381N787</accession>
<reference evidence="2" key="1">
    <citation type="submission" date="2018-05" db="EMBL/GenBank/DDBJ databases">
        <authorList>
            <person name="Lanie J.A."/>
            <person name="Ng W.-L."/>
            <person name="Kazmierczak K.M."/>
            <person name="Andrzejewski T.M."/>
            <person name="Davidsen T.M."/>
            <person name="Wayne K.J."/>
            <person name="Tettelin H."/>
            <person name="Glass J.I."/>
            <person name="Rusch D."/>
            <person name="Podicherti R."/>
            <person name="Tsui H.-C.T."/>
            <person name="Winkler M.E."/>
        </authorList>
    </citation>
    <scope>NUCLEOTIDE SEQUENCE</scope>
</reference>
<organism evidence="2">
    <name type="scientific">marine metagenome</name>
    <dbReference type="NCBI Taxonomy" id="408172"/>
    <lineage>
        <taxon>unclassified sequences</taxon>
        <taxon>metagenomes</taxon>
        <taxon>ecological metagenomes</taxon>
    </lineage>
</organism>
<sequence length="114" mass="12742">MHIQAENTMLTKHYLPCIQKKFAAQNIPCEMTQLHKTGPKWIMYSSMGLELGLSVVVGFLIGSWLDKWLGTEPWLLLVFGIAGIIAGYRSIFRLVKRVQADSESGQENDSPSSS</sequence>
<gene>
    <name evidence="2" type="ORF">METZ01_LOCUS3163</name>
</gene>
<dbReference type="EMBL" id="UINC01000164">
    <property type="protein sequence ID" value="SUZ50309.1"/>
    <property type="molecule type" value="Genomic_DNA"/>
</dbReference>
<evidence type="ECO:0000313" key="2">
    <source>
        <dbReference type="EMBL" id="SUZ50309.1"/>
    </source>
</evidence>
<name>A0A381N787_9ZZZZ</name>
<evidence type="ECO:0008006" key="3">
    <source>
        <dbReference type="Google" id="ProtNLM"/>
    </source>
</evidence>